<dbReference type="VEuPathDB" id="VectorBase:ISCW015961"/>
<dbReference type="InterPro" id="IPR054361">
    <property type="entry name" value="Znf-CCCH_ZC3H4/6/8"/>
</dbReference>
<feature type="region of interest" description="Disordered" evidence="7">
    <location>
        <begin position="743"/>
        <end position="817"/>
    </location>
</feature>
<dbReference type="Gene3D" id="3.30.1370.210">
    <property type="match status" value="1"/>
</dbReference>
<dbReference type="STRING" id="6945.B7P2I4"/>
<evidence type="ECO:0000256" key="1">
    <source>
        <dbReference type="ARBA" id="ARBA00022553"/>
    </source>
</evidence>
<dbReference type="OrthoDB" id="411372at2759"/>
<feature type="compositionally biased region" description="Polar residues" evidence="7">
    <location>
        <begin position="483"/>
        <end position="493"/>
    </location>
</feature>
<keyword evidence="2 6" id="KW-0479">Metal-binding</keyword>
<feature type="compositionally biased region" description="Polar residues" evidence="7">
    <location>
        <begin position="575"/>
        <end position="584"/>
    </location>
</feature>
<proteinExistence type="evidence at protein level"/>
<keyword evidence="5 6" id="KW-0862">Zinc</keyword>
<feature type="compositionally biased region" description="Pro residues" evidence="7">
    <location>
        <begin position="755"/>
        <end position="766"/>
    </location>
</feature>
<feature type="compositionally biased region" description="Gly residues" evidence="7">
    <location>
        <begin position="141"/>
        <end position="155"/>
    </location>
</feature>
<evidence type="ECO:0000256" key="4">
    <source>
        <dbReference type="ARBA" id="ARBA00022771"/>
    </source>
</evidence>
<dbReference type="VEuPathDB" id="VectorBase:ISCI015961"/>
<feature type="compositionally biased region" description="Pro residues" evidence="7">
    <location>
        <begin position="524"/>
        <end position="536"/>
    </location>
</feature>
<gene>
    <name evidence="9" type="ORF">IscW_ISCW015961</name>
</gene>
<dbReference type="EMBL" id="ABJB010017200">
    <property type="status" value="NOT_ANNOTATED_CDS"/>
    <property type="molecule type" value="Genomic_DNA"/>
</dbReference>
<evidence type="ECO:0000256" key="5">
    <source>
        <dbReference type="ARBA" id="ARBA00022833"/>
    </source>
</evidence>
<evidence type="ECO:0000259" key="8">
    <source>
        <dbReference type="PROSITE" id="PS50103"/>
    </source>
</evidence>
<dbReference type="InParanoid" id="B7P2I4"/>
<dbReference type="EMBL" id="ABJB011069631">
    <property type="status" value="NOT_ANNOTATED_CDS"/>
    <property type="molecule type" value="Genomic_DNA"/>
</dbReference>
<feature type="zinc finger region" description="C3H1-type" evidence="6">
    <location>
        <begin position="276"/>
        <end position="299"/>
    </location>
</feature>
<dbReference type="GO" id="GO:0003723">
    <property type="term" value="F:RNA binding"/>
    <property type="evidence" value="ECO:0007669"/>
    <property type="project" value="InterPro"/>
</dbReference>
<feature type="region of interest" description="Disordered" evidence="7">
    <location>
        <begin position="470"/>
        <end position="693"/>
    </location>
</feature>
<dbReference type="AlphaFoldDB" id="B7P2I4"/>
<evidence type="ECO:0000256" key="2">
    <source>
        <dbReference type="ARBA" id="ARBA00022723"/>
    </source>
</evidence>
<feature type="compositionally biased region" description="Low complexity" evidence="7">
    <location>
        <begin position="931"/>
        <end position="943"/>
    </location>
</feature>
<sequence>MATAWRWLLKLKTFGYSGGTDPDDPVSQADLEEGEIIDSEKRKRKKRKKDPEGGEPKPHHQHPHGGPMPPREFGSPGPYDDGFMQLLPCEERLAYAQLRALVLEEMRIEGHLLRARSCDTSPRGCNSPDGGPGGPECPQEGMGGPPHQGFPQGGRGAHRGRGGKPHPMDMRRGPPKKKRRKKLMGGARGNKRGGGGGGDGSKSRSVCKFYLESKCVKVRGAPTEDAGKASSGATGGAECPFSHDAPQARKRDMCKFYLSGYCARGEHCSFMHQEFPCKFFHTGAKCFADASCRFSHQPLTEETQRLLGRYLDNSHGPPRMEEDNGGPPDRGDGDMGPPEDRGDPRGPPERGEDRGEGGPPPGEEEFLGCPPHMLKRPSLLGSPPRHVKEAAESWRMQFLGGPPGPPGVPFTQQGPPMMSPPQGTAPDGLSTECGGMPMAGGTPPHGGHPGMGPLPLCLDEGFGPGPMPMGGAGPHPGGFCSPDISSPPLQDQGPSFIGDPRSMGSDGMPQMGVFFDPSQDQSMSPPPQQQQPPPPSQHQQQSIPGLTLTEFEGSRSSPLPPQQTAIPGLDLVDQDSAQSPSRQGGSDDAEKDANNSDDEMWQPSERKGLPPNLPWRQRQLFLRIQQQQKEQRAAEEGGALAAESPSHPAEAEKEEQGSKGTEVLEEEKKAVAAVAADPVEESSAPAKCPGGTAVPPLLPTPSVAAAPSPGTINFAEMMSRIEQQVPSQSQTNFWKHLFSSVPASATTPAVESAPVPTPPTPAPPASRDPRRARAEAQQLPKAPTDVPQSSRDPRLREKLPLPPPPKTEVTFVESKDGDAPYRLVSILRALPNYDDVARGGSLPQSKLRSDPRFANSSSTPARKKDSRRSGTTENPRCCAEVIGSAPGTTDGPKTDPRKAAAMAAASTHANGGTAVPPIVRIDPRLARRLEQMQQKQQQQTTTMDSSSPAVKKDEEMEVTEPIDTKPPPPPPPKRDPRQKSKNVRNPRGGLVAHKNRMDYASPLSSYESEGDRPSGYSSYQRRPQPRPPVPPAPVDAPPLVAVPLPVALPSPVVPTPSPAPQIMPPQSAIISDALLCDADQAIKSLKDVFKTKDPTASPFC</sequence>
<dbReference type="SUPFAM" id="SSF90229">
    <property type="entry name" value="CCCH zinc finger"/>
    <property type="match status" value="2"/>
</dbReference>
<dbReference type="InterPro" id="IPR045124">
    <property type="entry name" value="Su(sable)-like"/>
</dbReference>
<dbReference type="EMBL" id="ABJB010922749">
    <property type="status" value="NOT_ANNOTATED_CDS"/>
    <property type="molecule type" value="Genomic_DNA"/>
</dbReference>
<dbReference type="Proteomes" id="UP000001555">
    <property type="component" value="Unassembled WGS sequence"/>
</dbReference>
<protein>
    <recommendedName>
        <fullName evidence="8">C3H1-type domain-containing protein</fullName>
    </recommendedName>
</protein>
<name>B7P2I4_IXOSC</name>
<dbReference type="GO" id="GO:0005634">
    <property type="term" value="C:nucleus"/>
    <property type="evidence" value="ECO:0000318"/>
    <property type="project" value="GO_Central"/>
</dbReference>
<dbReference type="GO" id="GO:0008270">
    <property type="term" value="F:zinc ion binding"/>
    <property type="evidence" value="ECO:0007669"/>
    <property type="project" value="UniProtKB-KW"/>
</dbReference>
<dbReference type="HOGENOM" id="CLU_283329_0_0_1"/>
<evidence type="ECO:0000313" key="11">
    <source>
        <dbReference type="Proteomes" id="UP000001555"/>
    </source>
</evidence>
<evidence type="ECO:0000256" key="6">
    <source>
        <dbReference type="PROSITE-ProRule" id="PRU00723"/>
    </source>
</evidence>
<keyword evidence="4 6" id="KW-0863">Zinc-finger</keyword>
<keyword evidence="11" id="KW-1185">Reference proteome</keyword>
<feature type="region of interest" description="Disordered" evidence="7">
    <location>
        <begin position="830"/>
        <end position="1034"/>
    </location>
</feature>
<dbReference type="Pfam" id="PF22623">
    <property type="entry name" value="zf-CCCH_9"/>
    <property type="match status" value="1"/>
</dbReference>
<feature type="compositionally biased region" description="Polar residues" evidence="7">
    <location>
        <begin position="554"/>
        <end position="565"/>
    </location>
</feature>
<evidence type="ECO:0000256" key="3">
    <source>
        <dbReference type="ARBA" id="ARBA00022737"/>
    </source>
</evidence>
<dbReference type="InterPro" id="IPR000571">
    <property type="entry name" value="Znf_CCCH"/>
</dbReference>
<feature type="compositionally biased region" description="Gly residues" evidence="7">
    <location>
        <begin position="186"/>
        <end position="200"/>
    </location>
</feature>
<feature type="compositionally biased region" description="Basic residues" evidence="7">
    <location>
        <begin position="173"/>
        <end position="183"/>
    </location>
</feature>
<dbReference type="GO" id="GO:0045892">
    <property type="term" value="P:negative regulation of DNA-templated transcription"/>
    <property type="evidence" value="ECO:0007669"/>
    <property type="project" value="InterPro"/>
</dbReference>
<keyword evidence="1" id="KW-0597">Phosphoprotein</keyword>
<reference evidence="9 11" key="1">
    <citation type="submission" date="2008-03" db="EMBL/GenBank/DDBJ databases">
        <title>Annotation of Ixodes scapularis.</title>
        <authorList>
            <consortium name="Ixodes scapularis Genome Project Consortium"/>
            <person name="Caler E."/>
            <person name="Hannick L.I."/>
            <person name="Bidwell S."/>
            <person name="Joardar V."/>
            <person name="Thiagarajan M."/>
            <person name="Amedeo P."/>
            <person name="Galinsky K.J."/>
            <person name="Schobel S."/>
            <person name="Inman J."/>
            <person name="Hostetler J."/>
            <person name="Miller J."/>
            <person name="Hammond M."/>
            <person name="Megy K."/>
            <person name="Lawson D."/>
            <person name="Kodira C."/>
            <person name="Sutton G."/>
            <person name="Meyer J."/>
            <person name="Hill C.A."/>
            <person name="Birren B."/>
            <person name="Nene V."/>
            <person name="Collins F."/>
            <person name="Alarcon-Chaidez F."/>
            <person name="Wikel S."/>
            <person name="Strausberg R."/>
        </authorList>
    </citation>
    <scope>NUCLEOTIDE SEQUENCE [LARGE SCALE GENOMIC DNA]</scope>
    <source>
        <strain evidence="11">Wikel</strain>
        <strain evidence="9">Wikel colony</strain>
    </source>
</reference>
<dbReference type="InterPro" id="IPR036855">
    <property type="entry name" value="Znf_CCCH_sf"/>
</dbReference>
<feature type="region of interest" description="Disordered" evidence="7">
    <location>
        <begin position="310"/>
        <end position="384"/>
    </location>
</feature>
<evidence type="ECO:0000313" key="10">
    <source>
        <dbReference type="EnsemblMetazoa" id="ISCW015961-PA"/>
    </source>
</evidence>
<keyword evidence="12" id="KW-1267">Proteomics identification</keyword>
<evidence type="ECO:0000313" key="9">
    <source>
        <dbReference type="EMBL" id="EEC00806.1"/>
    </source>
</evidence>
<dbReference type="PROSITE" id="PS50103">
    <property type="entry name" value="ZF_C3H1"/>
    <property type="match status" value="2"/>
</dbReference>
<feature type="region of interest" description="Disordered" evidence="7">
    <location>
        <begin position="14"/>
        <end position="79"/>
    </location>
</feature>
<dbReference type="PANTHER" id="PTHR13119:SF12">
    <property type="entry name" value="PROTEIN SUPPRESSOR OF SABLE"/>
    <property type="match status" value="1"/>
</dbReference>
<feature type="compositionally biased region" description="Basic and acidic residues" evidence="7">
    <location>
        <begin position="49"/>
        <end position="58"/>
    </location>
</feature>
<feature type="compositionally biased region" description="Low complexity" evidence="7">
    <location>
        <begin position="636"/>
        <end position="648"/>
    </location>
</feature>
<accession>B7P2I4</accession>
<feature type="compositionally biased region" description="Basic and acidic residues" evidence="7">
    <location>
        <begin position="921"/>
        <end position="930"/>
    </location>
</feature>
<dbReference type="PaxDb" id="6945-B7P2I4"/>
<feature type="compositionally biased region" description="Low complexity" evidence="7">
    <location>
        <begin position="745"/>
        <end position="754"/>
    </location>
</feature>
<evidence type="ECO:0007829" key="12">
    <source>
        <dbReference type="PeptideAtlas" id="B7P2I4"/>
    </source>
</evidence>
<dbReference type="SMART" id="SM00356">
    <property type="entry name" value="ZnF_C3H1"/>
    <property type="match status" value="2"/>
</dbReference>
<dbReference type="PANTHER" id="PTHR13119">
    <property type="entry name" value="ZINC FINGER CCCH DOMAIN-CONTAINING PROTEI"/>
    <property type="match status" value="1"/>
</dbReference>
<feature type="compositionally biased region" description="Pro residues" evidence="7">
    <location>
        <begin position="1025"/>
        <end position="1034"/>
    </location>
</feature>
<dbReference type="EMBL" id="DS622547">
    <property type="protein sequence ID" value="EEC00806.1"/>
    <property type="molecule type" value="Genomic_DNA"/>
</dbReference>
<evidence type="ECO:0000256" key="7">
    <source>
        <dbReference type="SAM" id="MobiDB-lite"/>
    </source>
</evidence>
<reference evidence="10" key="2">
    <citation type="submission" date="2020-05" db="UniProtKB">
        <authorList>
            <consortium name="EnsemblMetazoa"/>
        </authorList>
    </citation>
    <scope>IDENTIFICATION</scope>
    <source>
        <strain evidence="10">wikel</strain>
    </source>
</reference>
<feature type="compositionally biased region" description="Low complexity" evidence="7">
    <location>
        <begin position="616"/>
        <end position="628"/>
    </location>
</feature>
<dbReference type="EnsemblMetazoa" id="ISCW015961-RA">
    <property type="protein sequence ID" value="ISCW015961-PA"/>
    <property type="gene ID" value="ISCW015961"/>
</dbReference>
<feature type="region of interest" description="Disordered" evidence="7">
    <location>
        <begin position="117"/>
        <end position="203"/>
    </location>
</feature>
<feature type="domain" description="C3H1-type" evidence="8">
    <location>
        <begin position="248"/>
        <end position="275"/>
    </location>
</feature>
<keyword evidence="3" id="KW-0677">Repeat</keyword>
<feature type="domain" description="C3H1-type" evidence="8">
    <location>
        <begin position="276"/>
        <end position="299"/>
    </location>
</feature>
<feature type="compositionally biased region" description="Low complexity" evidence="7">
    <location>
        <begin position="671"/>
        <end position="684"/>
    </location>
</feature>
<dbReference type="VEuPathDB" id="VectorBase:ISCP_010457"/>
<feature type="compositionally biased region" description="Acidic residues" evidence="7">
    <location>
        <begin position="587"/>
        <end position="600"/>
    </location>
</feature>
<feature type="compositionally biased region" description="Basic and acidic residues" evidence="7">
    <location>
        <begin position="329"/>
        <end position="356"/>
    </location>
</feature>
<organism>
    <name type="scientific">Ixodes scapularis</name>
    <name type="common">Black-legged tick</name>
    <name type="synonym">Deer tick</name>
    <dbReference type="NCBI Taxonomy" id="6945"/>
    <lineage>
        <taxon>Eukaryota</taxon>
        <taxon>Metazoa</taxon>
        <taxon>Ecdysozoa</taxon>
        <taxon>Arthropoda</taxon>
        <taxon>Chelicerata</taxon>
        <taxon>Arachnida</taxon>
        <taxon>Acari</taxon>
        <taxon>Parasitiformes</taxon>
        <taxon>Ixodida</taxon>
        <taxon>Ixodoidea</taxon>
        <taxon>Ixodidae</taxon>
        <taxon>Ixodinae</taxon>
        <taxon>Ixodes</taxon>
    </lineage>
</organism>
<feature type="zinc finger region" description="C3H1-type" evidence="6">
    <location>
        <begin position="248"/>
        <end position="275"/>
    </location>
</feature>